<protein>
    <submittedName>
        <fullName evidence="1">Uncharacterized protein</fullName>
    </submittedName>
</protein>
<accession>X1CNV3</accession>
<dbReference type="AlphaFoldDB" id="X1CNV3"/>
<sequence length="49" mass="5503">MMIVILAEMSIAPILFRIIERNAVKSKILTVNIFGDLDAFNILTAIQLK</sequence>
<gene>
    <name evidence="1" type="ORF">S01H4_36732</name>
</gene>
<comment type="caution">
    <text evidence="1">The sequence shown here is derived from an EMBL/GenBank/DDBJ whole genome shotgun (WGS) entry which is preliminary data.</text>
</comment>
<reference evidence="1" key="1">
    <citation type="journal article" date="2014" name="Front. Microbiol.">
        <title>High frequency of phylogenetically diverse reductive dehalogenase-homologous genes in deep subseafloor sedimentary metagenomes.</title>
        <authorList>
            <person name="Kawai M."/>
            <person name="Futagami T."/>
            <person name="Toyoda A."/>
            <person name="Takaki Y."/>
            <person name="Nishi S."/>
            <person name="Hori S."/>
            <person name="Arai W."/>
            <person name="Tsubouchi T."/>
            <person name="Morono Y."/>
            <person name="Uchiyama I."/>
            <person name="Ito T."/>
            <person name="Fujiyama A."/>
            <person name="Inagaki F."/>
            <person name="Takami H."/>
        </authorList>
    </citation>
    <scope>NUCLEOTIDE SEQUENCE</scope>
    <source>
        <strain evidence="1">Expedition CK06-06</strain>
    </source>
</reference>
<organism evidence="1">
    <name type="scientific">marine sediment metagenome</name>
    <dbReference type="NCBI Taxonomy" id="412755"/>
    <lineage>
        <taxon>unclassified sequences</taxon>
        <taxon>metagenomes</taxon>
        <taxon>ecological metagenomes</taxon>
    </lineage>
</organism>
<name>X1CNV3_9ZZZZ</name>
<dbReference type="EMBL" id="BART01019659">
    <property type="protein sequence ID" value="GAG94637.1"/>
    <property type="molecule type" value="Genomic_DNA"/>
</dbReference>
<evidence type="ECO:0000313" key="1">
    <source>
        <dbReference type="EMBL" id="GAG94637.1"/>
    </source>
</evidence>
<proteinExistence type="predicted"/>
<feature type="non-terminal residue" evidence="1">
    <location>
        <position position="49"/>
    </location>
</feature>